<dbReference type="InterPro" id="IPR016032">
    <property type="entry name" value="Sig_transdc_resp-reg_C-effctor"/>
</dbReference>
<reference evidence="2 3" key="1">
    <citation type="submission" date="2019-06" db="EMBL/GenBank/DDBJ databases">
        <title>Sequencing the genomes of 1000 actinobacteria strains.</title>
        <authorList>
            <person name="Klenk H.-P."/>
        </authorList>
    </citation>
    <scope>NUCLEOTIDE SEQUENCE [LARGE SCALE GENOMIC DNA]</scope>
    <source>
        <strain evidence="2 3">DSM 44826</strain>
    </source>
</reference>
<dbReference type="Pfam" id="PF00196">
    <property type="entry name" value="GerE"/>
    <property type="match status" value="1"/>
</dbReference>
<keyword evidence="3" id="KW-1185">Reference proteome</keyword>
<dbReference type="Gene3D" id="1.10.10.10">
    <property type="entry name" value="Winged helix-like DNA-binding domain superfamily/Winged helix DNA-binding domain"/>
    <property type="match status" value="1"/>
</dbReference>
<evidence type="ECO:0000313" key="2">
    <source>
        <dbReference type="EMBL" id="TWF99938.1"/>
    </source>
</evidence>
<gene>
    <name evidence="2" type="ORF">FHX73_113798</name>
</gene>
<dbReference type="OrthoDB" id="3178272at2"/>
<dbReference type="InterPro" id="IPR036388">
    <property type="entry name" value="WH-like_DNA-bd_sf"/>
</dbReference>
<dbReference type="GO" id="GO:0003677">
    <property type="term" value="F:DNA binding"/>
    <property type="evidence" value="ECO:0007669"/>
    <property type="project" value="InterPro"/>
</dbReference>
<protein>
    <submittedName>
        <fullName evidence="2">Regulatory LuxR family protein</fullName>
    </submittedName>
</protein>
<dbReference type="EMBL" id="VIWT01000001">
    <property type="protein sequence ID" value="TWF99938.1"/>
    <property type="molecule type" value="Genomic_DNA"/>
</dbReference>
<comment type="caution">
    <text evidence="2">The sequence shown here is derived from an EMBL/GenBank/DDBJ whole genome shotgun (WGS) entry which is preliminary data.</text>
</comment>
<dbReference type="SMART" id="SM00421">
    <property type="entry name" value="HTH_LUXR"/>
    <property type="match status" value="1"/>
</dbReference>
<dbReference type="RefSeq" id="WP_145906112.1">
    <property type="nucleotide sequence ID" value="NZ_BAAAMZ010000021.1"/>
</dbReference>
<dbReference type="Proteomes" id="UP000317940">
    <property type="component" value="Unassembled WGS sequence"/>
</dbReference>
<dbReference type="InterPro" id="IPR000792">
    <property type="entry name" value="Tscrpt_reg_LuxR_C"/>
</dbReference>
<feature type="domain" description="HTH luxR-type" evidence="1">
    <location>
        <begin position="9"/>
        <end position="68"/>
    </location>
</feature>
<accession>A0A561UKN9</accession>
<dbReference type="SUPFAM" id="SSF46894">
    <property type="entry name" value="C-terminal effector domain of the bipartite response regulators"/>
    <property type="match status" value="1"/>
</dbReference>
<organism evidence="2 3">
    <name type="scientific">Kitasatospora viridis</name>
    <dbReference type="NCBI Taxonomy" id="281105"/>
    <lineage>
        <taxon>Bacteria</taxon>
        <taxon>Bacillati</taxon>
        <taxon>Actinomycetota</taxon>
        <taxon>Actinomycetes</taxon>
        <taxon>Kitasatosporales</taxon>
        <taxon>Streptomycetaceae</taxon>
        <taxon>Kitasatospora</taxon>
    </lineage>
</organism>
<evidence type="ECO:0000313" key="3">
    <source>
        <dbReference type="Proteomes" id="UP000317940"/>
    </source>
</evidence>
<evidence type="ECO:0000259" key="1">
    <source>
        <dbReference type="SMART" id="SM00421"/>
    </source>
</evidence>
<sequence>MQDEYTPDMSLLTHHELLVIALLADGTPFPEIAAIFGIQQESVKRQVRNARRKIGADTEPRWQLVTRAAQEAT</sequence>
<proteinExistence type="predicted"/>
<dbReference type="AlphaFoldDB" id="A0A561UKN9"/>
<name>A0A561UKN9_9ACTN</name>
<dbReference type="GO" id="GO:0006355">
    <property type="term" value="P:regulation of DNA-templated transcription"/>
    <property type="evidence" value="ECO:0007669"/>
    <property type="project" value="InterPro"/>
</dbReference>